<evidence type="ECO:0000256" key="9">
    <source>
        <dbReference type="ARBA" id="ARBA00023136"/>
    </source>
</evidence>
<dbReference type="AlphaFoldDB" id="A0A368E310"/>
<evidence type="ECO:0000256" key="7">
    <source>
        <dbReference type="ARBA" id="ARBA00022989"/>
    </source>
</evidence>
<dbReference type="Pfam" id="PF03100">
    <property type="entry name" value="CcmE"/>
    <property type="match status" value="1"/>
</dbReference>
<evidence type="ECO:0000256" key="1">
    <source>
        <dbReference type="ARBA" id="ARBA00004370"/>
    </source>
</evidence>
<dbReference type="PANTHER" id="PTHR34128">
    <property type="entry name" value="CYTOCHROME C-TYPE BIOGENESIS PROTEIN CCME HOMOLOG, MITOCHONDRIAL"/>
    <property type="match status" value="1"/>
</dbReference>
<evidence type="ECO:0000313" key="12">
    <source>
        <dbReference type="EMBL" id="RCL77916.1"/>
    </source>
</evidence>
<keyword evidence="5 10" id="KW-0201">Cytochrome c-type biogenesis</keyword>
<dbReference type="GO" id="GO:0017003">
    <property type="term" value="P:protein-heme linkage"/>
    <property type="evidence" value="ECO:0007669"/>
    <property type="project" value="UniProtKB-UniRule"/>
</dbReference>
<dbReference type="InterPro" id="IPR012340">
    <property type="entry name" value="NA-bd_OB-fold"/>
</dbReference>
<dbReference type="GO" id="GO:0046872">
    <property type="term" value="F:metal ion binding"/>
    <property type="evidence" value="ECO:0007669"/>
    <property type="project" value="UniProtKB-KW"/>
</dbReference>
<keyword evidence="9 10" id="KW-0472">Membrane</keyword>
<accession>A0A368E310</accession>
<evidence type="ECO:0000256" key="8">
    <source>
        <dbReference type="ARBA" id="ARBA00023004"/>
    </source>
</evidence>
<proteinExistence type="inferred from homology"/>
<evidence type="ECO:0000256" key="3">
    <source>
        <dbReference type="ARBA" id="ARBA00022692"/>
    </source>
</evidence>
<dbReference type="HAMAP" id="MF_01959">
    <property type="entry name" value="CcmE"/>
    <property type="match status" value="1"/>
</dbReference>
<comment type="caution">
    <text evidence="12">The sequence shown here is derived from an EMBL/GenBank/DDBJ whole genome shotgun (WGS) entry which is preliminary data.</text>
</comment>
<dbReference type="GO" id="GO:0005886">
    <property type="term" value="C:plasma membrane"/>
    <property type="evidence" value="ECO:0007669"/>
    <property type="project" value="UniProtKB-SubCell"/>
</dbReference>
<dbReference type="NCBIfam" id="NF009731">
    <property type="entry name" value="PRK13254.1-5"/>
    <property type="match status" value="1"/>
</dbReference>
<keyword evidence="4 10" id="KW-0479">Metal-binding</keyword>
<dbReference type="InterPro" id="IPR004329">
    <property type="entry name" value="CcmE"/>
</dbReference>
<dbReference type="GO" id="GO:0017004">
    <property type="term" value="P:cytochrome complex assembly"/>
    <property type="evidence" value="ECO:0007669"/>
    <property type="project" value="UniProtKB-KW"/>
</dbReference>
<reference evidence="12 13" key="1">
    <citation type="journal article" date="2018" name="Microbiome">
        <title>Fine metagenomic profile of the Mediterranean stratified and mixed water columns revealed by assembly and recruitment.</title>
        <authorList>
            <person name="Haro-Moreno J.M."/>
            <person name="Lopez-Perez M."/>
            <person name="De La Torre J.R."/>
            <person name="Picazo A."/>
            <person name="Camacho A."/>
            <person name="Rodriguez-Valera F."/>
        </authorList>
    </citation>
    <scope>NUCLEOTIDE SEQUENCE [LARGE SCALE GENOMIC DNA]</scope>
    <source>
        <strain evidence="12">MED-G55</strain>
    </source>
</reference>
<evidence type="ECO:0000256" key="2">
    <source>
        <dbReference type="ARBA" id="ARBA00022617"/>
    </source>
</evidence>
<comment type="similarity">
    <text evidence="10">Belongs to the CcmE/CycJ family.</text>
</comment>
<keyword evidence="8 10" id="KW-0408">Iron</keyword>
<dbReference type="GO" id="GO:0020037">
    <property type="term" value="F:heme binding"/>
    <property type="evidence" value="ECO:0007669"/>
    <property type="project" value="InterPro"/>
</dbReference>
<keyword evidence="10" id="KW-1003">Cell membrane</keyword>
<dbReference type="SUPFAM" id="SSF82093">
    <property type="entry name" value="Heme chaperone CcmE"/>
    <property type="match status" value="1"/>
</dbReference>
<comment type="subcellular location">
    <subcellularLocation>
        <location evidence="10">Cell membrane</location>
        <topology evidence="10">Single-pass type II membrane protein</topology>
    </subcellularLocation>
    <subcellularLocation>
        <location evidence="1">Membrane</location>
    </subcellularLocation>
</comment>
<feature type="binding site" description="covalent" evidence="10 11">
    <location>
        <position position="121"/>
    </location>
    <ligand>
        <name>heme</name>
        <dbReference type="ChEBI" id="CHEBI:30413"/>
    </ligand>
</feature>
<protein>
    <recommendedName>
        <fullName evidence="10">Cytochrome c-type biogenesis protein CcmE</fullName>
    </recommendedName>
    <alternativeName>
        <fullName evidence="10">Cytochrome c maturation protein E</fullName>
    </alternativeName>
    <alternativeName>
        <fullName evidence="10">Heme chaperone CcmE</fullName>
    </alternativeName>
</protein>
<keyword evidence="3 10" id="KW-0812">Transmembrane</keyword>
<organism evidence="12 13">
    <name type="scientific">PS1 clade bacterium</name>
    <dbReference type="NCBI Taxonomy" id="2175152"/>
    <lineage>
        <taxon>Bacteria</taxon>
        <taxon>Pseudomonadati</taxon>
        <taxon>Pseudomonadota</taxon>
        <taxon>Alphaproteobacteria</taxon>
        <taxon>PS1 clade</taxon>
    </lineage>
</organism>
<keyword evidence="7 10" id="KW-1133">Transmembrane helix</keyword>
<dbReference type="PANTHER" id="PTHR34128:SF2">
    <property type="entry name" value="CYTOCHROME C-TYPE BIOGENESIS PROTEIN CCME HOMOLOG, MITOCHONDRIAL"/>
    <property type="match status" value="1"/>
</dbReference>
<evidence type="ECO:0000256" key="6">
    <source>
        <dbReference type="ARBA" id="ARBA00022968"/>
    </source>
</evidence>
<keyword evidence="2 10" id="KW-0349">Heme</keyword>
<sequence>MTQRQTRLLFFALGFAMLGVTAFIALTALEDNLVYFKTPTDIAESSTMPVGKIRIGGLVAEDSLIRAGLENRFVVTDLQNRINVSFEGVLPDLFRVGQGVVAEGQFKTADTFVADTVLAKHDENYMPREVADALKETGVWQGNKSSGSQK</sequence>
<feature type="topological domain" description="Cytoplasmic" evidence="10">
    <location>
        <begin position="1"/>
        <end position="7"/>
    </location>
</feature>
<evidence type="ECO:0000256" key="5">
    <source>
        <dbReference type="ARBA" id="ARBA00022748"/>
    </source>
</evidence>
<dbReference type="NCBIfam" id="NF009727">
    <property type="entry name" value="PRK13254.1-1"/>
    <property type="match status" value="1"/>
</dbReference>
<evidence type="ECO:0000313" key="13">
    <source>
        <dbReference type="Proteomes" id="UP000252132"/>
    </source>
</evidence>
<dbReference type="Gene3D" id="2.40.50.140">
    <property type="entry name" value="Nucleic acid-binding proteins"/>
    <property type="match status" value="1"/>
</dbReference>
<dbReference type="Proteomes" id="UP000252132">
    <property type="component" value="Unassembled WGS sequence"/>
</dbReference>
<evidence type="ECO:0000256" key="10">
    <source>
        <dbReference type="HAMAP-Rule" id="MF_01959"/>
    </source>
</evidence>
<gene>
    <name evidence="10" type="primary">ccmE</name>
    <name evidence="10" type="synonym">cycJ</name>
    <name evidence="12" type="ORF">DBW69_01900</name>
</gene>
<evidence type="ECO:0000256" key="11">
    <source>
        <dbReference type="PIRSR" id="PIRSR604329-50"/>
    </source>
</evidence>
<name>A0A368E310_9PROT</name>
<feature type="topological domain" description="Extracellular" evidence="10">
    <location>
        <begin position="29"/>
        <end position="150"/>
    </location>
</feature>
<feature type="binding site" description="axial binding residue" evidence="10 11">
    <location>
        <position position="125"/>
    </location>
    <ligand>
        <name>heme</name>
        <dbReference type="ChEBI" id="CHEBI:30413"/>
    </ligand>
    <ligandPart>
        <name>Fe</name>
        <dbReference type="ChEBI" id="CHEBI:18248"/>
    </ligandPart>
</feature>
<keyword evidence="6 10" id="KW-0735">Signal-anchor</keyword>
<dbReference type="EMBL" id="QOQF01000004">
    <property type="protein sequence ID" value="RCL77916.1"/>
    <property type="molecule type" value="Genomic_DNA"/>
</dbReference>
<evidence type="ECO:0000256" key="4">
    <source>
        <dbReference type="ARBA" id="ARBA00022723"/>
    </source>
</evidence>
<comment type="function">
    <text evidence="10">Heme chaperone required for the biogenesis of c-type cytochromes. Transiently binds heme delivered by CcmC and transfers the heme to apo-cytochromes in a process facilitated by CcmF and CcmH.</text>
</comment>
<dbReference type="InterPro" id="IPR036127">
    <property type="entry name" value="CcmE-like_sf"/>
</dbReference>